<dbReference type="Proteomes" id="UP001526147">
    <property type="component" value="Unassembled WGS sequence"/>
</dbReference>
<keyword evidence="3" id="KW-1185">Reference proteome</keyword>
<reference evidence="2 3" key="1">
    <citation type="submission" date="2022-10" db="EMBL/GenBank/DDBJ databases">
        <title>Draft genome assembly of moderately radiation resistant bacterium Metabacillus halosaccharovorans.</title>
        <authorList>
            <person name="Pal S."/>
            <person name="Gopinathan A."/>
        </authorList>
    </citation>
    <scope>NUCLEOTIDE SEQUENCE [LARGE SCALE GENOMIC DNA]</scope>
    <source>
        <strain evidence="2 3">VITHBRA001</strain>
    </source>
</reference>
<name>A0ABT3DPD2_9BACI</name>
<protein>
    <submittedName>
        <fullName evidence="2">Zinc ribbon domain-containing protein</fullName>
    </submittedName>
</protein>
<sequence>MFCTNCGANIAVKSANYCSNCGKKLEEQLHPSSYKKKKILVYITPFLSLLLVTSGLILTHTYESKVNATVLKFQEKAEKAALAGEYEKALSFLESGLSFRNTYDVMIKEKEIVESIIDLNQDLSDVEQKIMNEHFEDAQKDLNLIKRQVSTTSSPLFVKLSYEIDQVETSVKVGTMKEEINKLSTIDELADKLSTLYSMEVQEASEIKQQIYMKMVSISSSEAEKSLEQKHFNKAINSVEDALQYVVNNEKLLSLKDRIIEEKSAFEAAEQERINKAIQVAKKEEQMNSTQAVELVDVKANVDKYGDAYIKGSVKNKGTESVHSIVIEFRVLNDKGSVLEEGKTNIFPNKLQPGQSGNFEHVSYSTKEKVKVEVTNISWLLEEKKG</sequence>
<dbReference type="InterPro" id="IPR047676">
    <property type="entry name" value="FxLYD_dom"/>
</dbReference>
<gene>
    <name evidence="2" type="ORF">OIH86_22680</name>
</gene>
<accession>A0ABT3DPD2</accession>
<dbReference type="EMBL" id="JAOYEY010000050">
    <property type="protein sequence ID" value="MCV9888462.1"/>
    <property type="molecule type" value="Genomic_DNA"/>
</dbReference>
<proteinExistence type="predicted"/>
<feature type="transmembrane region" description="Helical" evidence="1">
    <location>
        <begin position="39"/>
        <end position="58"/>
    </location>
</feature>
<keyword evidence="1" id="KW-1133">Transmembrane helix</keyword>
<evidence type="ECO:0000313" key="2">
    <source>
        <dbReference type="EMBL" id="MCV9888462.1"/>
    </source>
</evidence>
<comment type="caution">
    <text evidence="2">The sequence shown here is derived from an EMBL/GenBank/DDBJ whole genome shotgun (WGS) entry which is preliminary data.</text>
</comment>
<evidence type="ECO:0000313" key="3">
    <source>
        <dbReference type="Proteomes" id="UP001526147"/>
    </source>
</evidence>
<dbReference type="RefSeq" id="WP_264144551.1">
    <property type="nucleotide sequence ID" value="NZ_JAOYEY010000050.1"/>
</dbReference>
<organism evidence="2 3">
    <name type="scientific">Metabacillus halosaccharovorans</name>
    <dbReference type="NCBI Taxonomy" id="930124"/>
    <lineage>
        <taxon>Bacteria</taxon>
        <taxon>Bacillati</taxon>
        <taxon>Bacillota</taxon>
        <taxon>Bacilli</taxon>
        <taxon>Bacillales</taxon>
        <taxon>Bacillaceae</taxon>
        <taxon>Metabacillus</taxon>
    </lineage>
</organism>
<dbReference type="NCBIfam" id="NF038353">
    <property type="entry name" value="FxLYD_dom"/>
    <property type="match status" value="1"/>
</dbReference>
<keyword evidence="1" id="KW-0812">Transmembrane</keyword>
<keyword evidence="1" id="KW-0472">Membrane</keyword>
<evidence type="ECO:0000256" key="1">
    <source>
        <dbReference type="SAM" id="Phobius"/>
    </source>
</evidence>